<dbReference type="GO" id="GO:0006183">
    <property type="term" value="P:GTP biosynthetic process"/>
    <property type="evidence" value="ECO:0007669"/>
    <property type="project" value="TreeGrafter"/>
</dbReference>
<dbReference type="InterPro" id="IPR013785">
    <property type="entry name" value="Aldolase_TIM"/>
</dbReference>
<dbReference type="Proteomes" id="UP000255297">
    <property type="component" value="Unassembled WGS sequence"/>
</dbReference>
<feature type="binding site" description="in other chain" evidence="13 17">
    <location>
        <position position="305"/>
    </location>
    <ligand>
        <name>K(+)</name>
        <dbReference type="ChEBI" id="CHEBI:29103"/>
        <note>ligand shared between two tetrameric partners</note>
    </ligand>
</feature>
<feature type="binding site" evidence="13 15">
    <location>
        <begin position="384"/>
        <end position="388"/>
    </location>
    <ligand>
        <name>IMP</name>
        <dbReference type="ChEBI" id="CHEBI:58053"/>
    </ligand>
</feature>
<dbReference type="CDD" id="cd04601">
    <property type="entry name" value="CBS_pair_IMPDH"/>
    <property type="match status" value="1"/>
</dbReference>
<feature type="binding site" evidence="13 15">
    <location>
        <begin position="337"/>
        <end position="339"/>
    </location>
    <ligand>
        <name>IMP</name>
        <dbReference type="ChEBI" id="CHEBI:58053"/>
    </ligand>
</feature>
<keyword evidence="6 13" id="KW-0332">GMP biosynthesis</keyword>
<evidence type="ECO:0000256" key="11">
    <source>
        <dbReference type="ARBA" id="ARBA00023122"/>
    </source>
</evidence>
<dbReference type="InterPro" id="IPR001093">
    <property type="entry name" value="IMP_DH_GMPRt"/>
</dbReference>
<organism evidence="22 23">
    <name type="scientific">Legionella wadsworthii</name>
    <dbReference type="NCBI Taxonomy" id="28088"/>
    <lineage>
        <taxon>Bacteria</taxon>
        <taxon>Pseudomonadati</taxon>
        <taxon>Pseudomonadota</taxon>
        <taxon>Gammaproteobacteria</taxon>
        <taxon>Legionellales</taxon>
        <taxon>Legionellaceae</taxon>
        <taxon>Legionella</taxon>
    </lineage>
</organism>
<comment type="subunit">
    <text evidence="3 13">Homotetramer.</text>
</comment>
<evidence type="ECO:0000256" key="4">
    <source>
        <dbReference type="ARBA" id="ARBA00022723"/>
    </source>
</evidence>
<dbReference type="GO" id="GO:0000166">
    <property type="term" value="F:nucleotide binding"/>
    <property type="evidence" value="ECO:0007669"/>
    <property type="project" value="UniProtKB-UniRule"/>
</dbReference>
<evidence type="ECO:0000256" key="12">
    <source>
        <dbReference type="ARBA" id="ARBA00048028"/>
    </source>
</evidence>
<dbReference type="GO" id="GO:0006177">
    <property type="term" value="P:GMP biosynthetic process"/>
    <property type="evidence" value="ECO:0007669"/>
    <property type="project" value="UniProtKB-UniRule"/>
</dbReference>
<evidence type="ECO:0000256" key="15">
    <source>
        <dbReference type="PIRSR" id="PIRSR000130-2"/>
    </source>
</evidence>
<evidence type="ECO:0000256" key="6">
    <source>
        <dbReference type="ARBA" id="ARBA00022749"/>
    </source>
</evidence>
<dbReference type="EMBL" id="UGPB01000001">
    <property type="protein sequence ID" value="STY29132.1"/>
    <property type="molecule type" value="Genomic_DNA"/>
</dbReference>
<comment type="caution">
    <text evidence="13">Lacks conserved residue(s) required for the propagation of feature annotation.</text>
</comment>
<evidence type="ECO:0000259" key="21">
    <source>
        <dbReference type="PROSITE" id="PS51371"/>
    </source>
</evidence>
<feature type="binding site" evidence="13 15">
    <location>
        <position position="417"/>
    </location>
    <ligand>
        <name>IMP</name>
        <dbReference type="ChEBI" id="CHEBI:58053"/>
    </ligand>
</feature>
<dbReference type="PIRSF" id="PIRSF000130">
    <property type="entry name" value="IMPDH"/>
    <property type="match status" value="1"/>
</dbReference>
<dbReference type="PANTHER" id="PTHR11911">
    <property type="entry name" value="INOSINE-5-MONOPHOSPHATE DEHYDROGENASE RELATED"/>
    <property type="match status" value="1"/>
</dbReference>
<dbReference type="SMART" id="SM00116">
    <property type="entry name" value="CBS"/>
    <property type="match status" value="2"/>
</dbReference>
<dbReference type="SUPFAM" id="SSF51412">
    <property type="entry name" value="Inosine monophosphate dehydrogenase (IMPDH)"/>
    <property type="match status" value="1"/>
</dbReference>
<dbReference type="UniPathway" id="UPA00601">
    <property type="reaction ID" value="UER00295"/>
</dbReference>
<proteinExistence type="inferred from homology"/>
<feature type="binding site" evidence="13 15">
    <location>
        <position position="303"/>
    </location>
    <ligand>
        <name>IMP</name>
        <dbReference type="ChEBI" id="CHEBI:58053"/>
    </ligand>
</feature>
<evidence type="ECO:0000256" key="2">
    <source>
        <dbReference type="ARBA" id="ARBA00005502"/>
    </source>
</evidence>
<feature type="binding site" evidence="13 15">
    <location>
        <begin position="360"/>
        <end position="361"/>
    </location>
    <ligand>
        <name>IMP</name>
        <dbReference type="ChEBI" id="CHEBI:58053"/>
    </ligand>
</feature>
<keyword evidence="9 13" id="KW-0560">Oxidoreductase</keyword>
<gene>
    <name evidence="22" type="primary">guaB_2</name>
    <name evidence="13" type="synonym">guaB</name>
    <name evidence="22" type="ORF">NCTC11532_01315</name>
</gene>
<dbReference type="InterPro" id="IPR015875">
    <property type="entry name" value="IMP_DH/GMP_Rdtase_CS"/>
</dbReference>
<dbReference type="InterPro" id="IPR000644">
    <property type="entry name" value="CBS_dom"/>
</dbReference>
<evidence type="ECO:0000256" key="1">
    <source>
        <dbReference type="ARBA" id="ARBA00001958"/>
    </source>
</evidence>
<dbReference type="RefSeq" id="WP_031566065.1">
    <property type="nucleotide sequence ID" value="NZ_CAAAIS010000010.1"/>
</dbReference>
<comment type="cofactor">
    <cofactor evidence="1 13">
        <name>K(+)</name>
        <dbReference type="ChEBI" id="CHEBI:29103"/>
    </cofactor>
</comment>
<keyword evidence="10 13" id="KW-0520">NAD</keyword>
<dbReference type="SMART" id="SM01240">
    <property type="entry name" value="IMPDH"/>
    <property type="match status" value="1"/>
</dbReference>
<evidence type="ECO:0000256" key="10">
    <source>
        <dbReference type="ARBA" id="ARBA00023027"/>
    </source>
</evidence>
<keyword evidence="4 13" id="KW-0479">Metal-binding</keyword>
<dbReference type="STRING" id="1122170.GCA_000701265_01171"/>
<feature type="binding site" description="in other chain" evidence="13 17">
    <location>
        <position position="302"/>
    </location>
    <ligand>
        <name>K(+)</name>
        <dbReference type="ChEBI" id="CHEBI:29103"/>
        <note>ligand shared between two tetrameric partners</note>
    </ligand>
</feature>
<evidence type="ECO:0000256" key="3">
    <source>
        <dbReference type="ARBA" id="ARBA00011881"/>
    </source>
</evidence>
<name>A0A378LTF3_9GAMM</name>
<evidence type="ECO:0000256" key="7">
    <source>
        <dbReference type="ARBA" id="ARBA00022755"/>
    </source>
</evidence>
<dbReference type="SUPFAM" id="SSF54631">
    <property type="entry name" value="CBS-domain pair"/>
    <property type="match status" value="1"/>
</dbReference>
<evidence type="ECO:0000256" key="19">
    <source>
        <dbReference type="RuleBase" id="RU003927"/>
    </source>
</evidence>
<dbReference type="InterPro" id="IPR005990">
    <property type="entry name" value="IMP_DH"/>
</dbReference>
<reference evidence="22 23" key="1">
    <citation type="submission" date="2018-06" db="EMBL/GenBank/DDBJ databases">
        <authorList>
            <consortium name="Pathogen Informatics"/>
            <person name="Doyle S."/>
        </authorList>
    </citation>
    <scope>NUCLEOTIDE SEQUENCE [LARGE SCALE GENOMIC DNA]</scope>
    <source>
        <strain evidence="22 23">NCTC11532</strain>
    </source>
</reference>
<dbReference type="HAMAP" id="MF_01964">
    <property type="entry name" value="IMPDH"/>
    <property type="match status" value="1"/>
</dbReference>
<comment type="similarity">
    <text evidence="2 13 19">Belongs to the IMPDH/GMPR family.</text>
</comment>
<evidence type="ECO:0000256" key="16">
    <source>
        <dbReference type="PIRSR" id="PIRSR000130-3"/>
    </source>
</evidence>
<dbReference type="PROSITE" id="PS00487">
    <property type="entry name" value="IMP_DH_GMP_RED"/>
    <property type="match status" value="1"/>
</dbReference>
<keyword evidence="7 13" id="KW-0658">Purine biosynthesis</keyword>
<feature type="domain" description="CBS" evidence="21">
    <location>
        <begin position="153"/>
        <end position="211"/>
    </location>
</feature>
<feature type="active site" description="Proton acceptor" evidence="13 14">
    <location>
        <position position="402"/>
    </location>
</feature>
<evidence type="ECO:0000313" key="23">
    <source>
        <dbReference type="Proteomes" id="UP000255297"/>
    </source>
</evidence>
<dbReference type="PANTHER" id="PTHR11911:SF111">
    <property type="entry name" value="INOSINE-5'-MONOPHOSPHATE DEHYDROGENASE"/>
    <property type="match status" value="1"/>
</dbReference>
<dbReference type="GO" id="GO:0046872">
    <property type="term" value="F:metal ion binding"/>
    <property type="evidence" value="ECO:0007669"/>
    <property type="project" value="UniProtKB-UniRule"/>
</dbReference>
<dbReference type="InterPro" id="IPR046342">
    <property type="entry name" value="CBS_dom_sf"/>
</dbReference>
<keyword evidence="11 18" id="KW-0129">CBS domain</keyword>
<dbReference type="Gene3D" id="3.20.20.70">
    <property type="entry name" value="Aldolase class I"/>
    <property type="match status" value="1"/>
</dbReference>
<evidence type="ECO:0000256" key="17">
    <source>
        <dbReference type="PIRSR" id="PIRSR000130-4"/>
    </source>
</evidence>
<feature type="binding site" description="in other chain" evidence="13 17">
    <location>
        <position position="300"/>
    </location>
    <ligand>
        <name>K(+)</name>
        <dbReference type="ChEBI" id="CHEBI:29103"/>
        <note>ligand shared between two tetrameric partners</note>
    </ligand>
</feature>
<dbReference type="GO" id="GO:0003938">
    <property type="term" value="F:IMP dehydrogenase activity"/>
    <property type="evidence" value="ECO:0007669"/>
    <property type="project" value="UniProtKB-UniRule"/>
</dbReference>
<dbReference type="Pfam" id="PF00571">
    <property type="entry name" value="CBS"/>
    <property type="match status" value="2"/>
</dbReference>
<feature type="binding site" evidence="16">
    <location>
        <begin position="248"/>
        <end position="250"/>
    </location>
    <ligand>
        <name>NAD(+)</name>
        <dbReference type="ChEBI" id="CHEBI:57540"/>
    </ligand>
</feature>
<evidence type="ECO:0000256" key="8">
    <source>
        <dbReference type="ARBA" id="ARBA00022958"/>
    </source>
</evidence>
<evidence type="ECO:0000256" key="20">
    <source>
        <dbReference type="RuleBase" id="RU003928"/>
    </source>
</evidence>
<feature type="binding site" evidence="13">
    <location>
        <position position="473"/>
    </location>
    <ligand>
        <name>K(+)</name>
        <dbReference type="ChEBI" id="CHEBI:29103"/>
        <note>ligand shared between two tetrameric partners</note>
    </ligand>
</feature>
<comment type="catalytic activity">
    <reaction evidence="12 13 20">
        <text>IMP + NAD(+) + H2O = XMP + NADH + H(+)</text>
        <dbReference type="Rhea" id="RHEA:11708"/>
        <dbReference type="ChEBI" id="CHEBI:15377"/>
        <dbReference type="ChEBI" id="CHEBI:15378"/>
        <dbReference type="ChEBI" id="CHEBI:57464"/>
        <dbReference type="ChEBI" id="CHEBI:57540"/>
        <dbReference type="ChEBI" id="CHEBI:57945"/>
        <dbReference type="ChEBI" id="CHEBI:58053"/>
        <dbReference type="EC" id="1.1.1.205"/>
    </reaction>
</comment>
<feature type="binding site" evidence="13">
    <location>
        <position position="248"/>
    </location>
    <ligand>
        <name>NAD(+)</name>
        <dbReference type="ChEBI" id="CHEBI:57540"/>
    </ligand>
</feature>
<dbReference type="AlphaFoldDB" id="A0A378LTF3"/>
<comment type="pathway">
    <text evidence="13 20">Purine metabolism; XMP biosynthesis via de novo pathway; XMP from IMP: step 1/1.</text>
</comment>
<keyword evidence="5" id="KW-0677">Repeat</keyword>
<accession>A0A378LTF3</accession>
<feature type="binding site" evidence="13">
    <location>
        <position position="472"/>
    </location>
    <ligand>
        <name>K(+)</name>
        <dbReference type="ChEBI" id="CHEBI:29103"/>
        <note>ligand shared between two tetrameric partners</note>
    </ligand>
</feature>
<dbReference type="Pfam" id="PF00478">
    <property type="entry name" value="IMPDH"/>
    <property type="match status" value="1"/>
</dbReference>
<feature type="binding site" evidence="13 16">
    <location>
        <begin position="298"/>
        <end position="300"/>
    </location>
    <ligand>
        <name>NAD(+)</name>
        <dbReference type="ChEBI" id="CHEBI:57540"/>
    </ligand>
</feature>
<dbReference type="OrthoDB" id="9805398at2"/>
<comment type="activity regulation">
    <text evidence="13">Mycophenolic acid (MPA) is a non-competitive inhibitor that prevents formation of the closed enzyme conformation by binding to the same site as the amobile flap. In contrast, mizoribine monophosphate (MZP) is a competitive inhibitor that induces the closed conformation. MPA is a potent inhibitor of mammalian IMPDHs but a poor inhibitor of the bacterial enzymes. MZP is a more potent inhibitor of bacterial IMPDH.</text>
</comment>
<dbReference type="FunFam" id="3.20.20.70:FF:000003">
    <property type="entry name" value="GMP reductase"/>
    <property type="match status" value="1"/>
</dbReference>
<feature type="binding site" evidence="13">
    <location>
        <position position="471"/>
    </location>
    <ligand>
        <name>K(+)</name>
        <dbReference type="ChEBI" id="CHEBI:29103"/>
        <note>ligand shared between two tetrameric partners</note>
    </ligand>
</feature>
<evidence type="ECO:0000313" key="22">
    <source>
        <dbReference type="EMBL" id="STY29132.1"/>
    </source>
</evidence>
<evidence type="ECO:0000256" key="5">
    <source>
        <dbReference type="ARBA" id="ARBA00022737"/>
    </source>
</evidence>
<feature type="active site" description="Thioimidate intermediate" evidence="13 14">
    <location>
        <position position="305"/>
    </location>
</feature>
<sequence>MALSIVQQSLTFDDVLLIPAHSLILPKDVSLQTKLTRAINLNIPLVSAAMDTVTEGRLAIALAQEGGIGIIHKNMTIMAQAEEVKKVKKFESGMVRNPITVTPNISVKELLDVMTKYNFSGVPVVDGEDLVGIVTSRDIRFETNLSLTVGQVMTPKTQLVTVKEGASREEVRSLLHKHRIEKLLVVNEAFQLRGLITVKDIQKAKENPYACKDDAEQLRVGAAVGVGEGTDERIEALIEAGADVLVVDTAHGHSQGVLDRVKWIKKYYPDVQVIGGNIATAAAARDLYAAGADAVKVGIGPGSICTTRIVTGVGVPQITAIANVAQELKGKIPLIADGGIRFSGDVCKALAAGADTVMLGSMFAGTEESPGEIELYQGRTYKNYRGMGSIGAMASSQGSSDRYFQDASLGSEKLVPEGIEGRVPYKGPAQTIIHQLLGGLRSCMGYTGCEDITQLHTKAEFVQVTNAGMKESHVHDVSITKQAPNYQVDN</sequence>
<evidence type="ECO:0000256" key="14">
    <source>
        <dbReference type="PIRSR" id="PIRSR000130-1"/>
    </source>
</evidence>
<dbReference type="EC" id="1.1.1.205" evidence="13 20"/>
<evidence type="ECO:0000256" key="9">
    <source>
        <dbReference type="ARBA" id="ARBA00023002"/>
    </source>
</evidence>
<evidence type="ECO:0000256" key="13">
    <source>
        <dbReference type="HAMAP-Rule" id="MF_01964"/>
    </source>
</evidence>
<evidence type="ECO:0000256" key="18">
    <source>
        <dbReference type="PROSITE-ProRule" id="PRU00703"/>
    </source>
</evidence>
<feature type="domain" description="CBS" evidence="21">
    <location>
        <begin position="94"/>
        <end position="149"/>
    </location>
</feature>
<keyword evidence="8 13" id="KW-0630">Potassium</keyword>
<dbReference type="CDD" id="cd00381">
    <property type="entry name" value="IMPDH"/>
    <property type="match status" value="1"/>
</dbReference>
<keyword evidence="23" id="KW-1185">Reference proteome</keyword>
<dbReference type="PROSITE" id="PS51371">
    <property type="entry name" value="CBS"/>
    <property type="match status" value="2"/>
</dbReference>
<protein>
    <recommendedName>
        <fullName evidence="13 20">Inosine-5'-monophosphate dehydrogenase</fullName>
        <shortName evidence="13">IMP dehydrogenase</shortName>
        <shortName evidence="13">IMPD</shortName>
        <shortName evidence="13">IMPDH</shortName>
        <ecNumber evidence="13 20">1.1.1.205</ecNumber>
    </recommendedName>
</protein>
<dbReference type="NCBIfam" id="TIGR01302">
    <property type="entry name" value="IMP_dehydrog"/>
    <property type="match status" value="1"/>
</dbReference>
<comment type="function">
    <text evidence="13">Catalyzes the conversion of inosine 5'-phosphate (IMP) to xanthosine 5'-phosphate (XMP), the first committed and rate-limiting step in the de novo synthesis of guanine nucleotides, and therefore plays an important role in the regulation of cell growth.</text>
</comment>